<evidence type="ECO:0000313" key="2">
    <source>
        <dbReference type="EMBL" id="KAL2495391.1"/>
    </source>
</evidence>
<accession>A0ABD1S4I4</accession>
<protein>
    <submittedName>
        <fullName evidence="2">Protein transport protein sec16</fullName>
    </submittedName>
</protein>
<keyword evidence="3" id="KW-1185">Reference proteome</keyword>
<sequence length="314" mass="34935">MGNCCRHESGDDEWNQSARPKKPAMEKESLLSDNRAISSSSPPFREELKIKITKRQLEELMKRVDMQGLDCGTSFMPASQRRRLRSFRCSMSPAMEAPSTHDVKVCFLSPIQAVRFALNRLDEHLLIDNMGIKRGIILVCTAADQGAPGQDLNSSQYWENLYPGWKYDPSTGQWSQVDGFDAGASLQENVDSNSTSMPEGKANISYLQQTAQTVVATVGATSTTESVTDWNQASQVNDATESTTNWNQVSQVSSDTTGVALNQDSQVNGGYPLHMVFDPQYPGWYIIWTKNQNGVHDISYQLTCSIICNITRNE</sequence>
<feature type="region of interest" description="Disordered" evidence="1">
    <location>
        <begin position="1"/>
        <end position="42"/>
    </location>
</feature>
<evidence type="ECO:0000313" key="3">
    <source>
        <dbReference type="Proteomes" id="UP001604277"/>
    </source>
</evidence>
<organism evidence="2 3">
    <name type="scientific">Forsythia ovata</name>
    <dbReference type="NCBI Taxonomy" id="205694"/>
    <lineage>
        <taxon>Eukaryota</taxon>
        <taxon>Viridiplantae</taxon>
        <taxon>Streptophyta</taxon>
        <taxon>Embryophyta</taxon>
        <taxon>Tracheophyta</taxon>
        <taxon>Spermatophyta</taxon>
        <taxon>Magnoliopsida</taxon>
        <taxon>eudicotyledons</taxon>
        <taxon>Gunneridae</taxon>
        <taxon>Pentapetalae</taxon>
        <taxon>asterids</taxon>
        <taxon>lamiids</taxon>
        <taxon>Lamiales</taxon>
        <taxon>Oleaceae</taxon>
        <taxon>Forsythieae</taxon>
        <taxon>Forsythia</taxon>
    </lineage>
</organism>
<dbReference type="AlphaFoldDB" id="A0ABD1S4I4"/>
<proteinExistence type="predicted"/>
<name>A0ABD1S4I4_9LAMI</name>
<dbReference type="EMBL" id="JBFOLJ010000011">
    <property type="protein sequence ID" value="KAL2495391.1"/>
    <property type="molecule type" value="Genomic_DNA"/>
</dbReference>
<comment type="caution">
    <text evidence="2">The sequence shown here is derived from an EMBL/GenBank/DDBJ whole genome shotgun (WGS) entry which is preliminary data.</text>
</comment>
<evidence type="ECO:0000256" key="1">
    <source>
        <dbReference type="SAM" id="MobiDB-lite"/>
    </source>
</evidence>
<reference evidence="3" key="1">
    <citation type="submission" date="2024-07" db="EMBL/GenBank/DDBJ databases">
        <title>Two chromosome-level genome assemblies of Korean endemic species Abeliophyllum distichum and Forsythia ovata (Oleaceae).</title>
        <authorList>
            <person name="Jang H."/>
        </authorList>
    </citation>
    <scope>NUCLEOTIDE SEQUENCE [LARGE SCALE GENOMIC DNA]</scope>
</reference>
<dbReference type="Proteomes" id="UP001604277">
    <property type="component" value="Unassembled WGS sequence"/>
</dbReference>
<dbReference type="PANTHER" id="PTHR13402:SF6">
    <property type="entry name" value="SECRETORY 16, ISOFORM I"/>
    <property type="match status" value="1"/>
</dbReference>
<dbReference type="PANTHER" id="PTHR13402">
    <property type="entry name" value="RGPR-RELATED"/>
    <property type="match status" value="1"/>
</dbReference>
<gene>
    <name evidence="2" type="ORF">Fot_39148</name>
</gene>
<feature type="compositionally biased region" description="Polar residues" evidence="1">
    <location>
        <begin position="31"/>
        <end position="42"/>
    </location>
</feature>